<dbReference type="Proteomes" id="UP000008461">
    <property type="component" value="Chromosome"/>
</dbReference>
<dbReference type="OrthoDB" id="1494246at2"/>
<dbReference type="AlphaFoldDB" id="F4L5L7"/>
<keyword evidence="3" id="KW-1185">Reference proteome</keyword>
<dbReference type="RefSeq" id="WP_013766390.1">
    <property type="nucleotide sequence ID" value="NC_015510.1"/>
</dbReference>
<proteinExistence type="predicted"/>
<gene>
    <name evidence="2" type="ordered locus">Halhy_4004</name>
</gene>
<dbReference type="EMBL" id="CP002691">
    <property type="protein sequence ID" value="AEE51852.1"/>
    <property type="molecule type" value="Genomic_DNA"/>
</dbReference>
<organism evidence="2 3">
    <name type="scientific">Haliscomenobacter hydrossis (strain ATCC 27775 / DSM 1100 / LMG 10767 / O)</name>
    <dbReference type="NCBI Taxonomy" id="760192"/>
    <lineage>
        <taxon>Bacteria</taxon>
        <taxon>Pseudomonadati</taxon>
        <taxon>Bacteroidota</taxon>
        <taxon>Saprospiria</taxon>
        <taxon>Saprospirales</taxon>
        <taxon>Haliscomenobacteraceae</taxon>
        <taxon>Haliscomenobacter</taxon>
    </lineage>
</organism>
<protein>
    <recommendedName>
        <fullName evidence="1">DUF6602 domain-containing protein</fullName>
    </recommendedName>
</protein>
<reference evidence="2 3" key="1">
    <citation type="journal article" date="2011" name="Stand. Genomic Sci.">
        <title>Complete genome sequence of Haliscomenobacter hydrossis type strain (O).</title>
        <authorList>
            <consortium name="US DOE Joint Genome Institute (JGI-PGF)"/>
            <person name="Daligault H."/>
            <person name="Lapidus A."/>
            <person name="Zeytun A."/>
            <person name="Nolan M."/>
            <person name="Lucas S."/>
            <person name="Del Rio T.G."/>
            <person name="Tice H."/>
            <person name="Cheng J.F."/>
            <person name="Tapia R."/>
            <person name="Han C."/>
            <person name="Goodwin L."/>
            <person name="Pitluck S."/>
            <person name="Liolios K."/>
            <person name="Pagani I."/>
            <person name="Ivanova N."/>
            <person name="Huntemann M."/>
            <person name="Mavromatis K."/>
            <person name="Mikhailova N."/>
            <person name="Pati A."/>
            <person name="Chen A."/>
            <person name="Palaniappan K."/>
            <person name="Land M."/>
            <person name="Hauser L."/>
            <person name="Brambilla E.M."/>
            <person name="Rohde M."/>
            <person name="Verbarg S."/>
            <person name="Goker M."/>
            <person name="Bristow J."/>
            <person name="Eisen J.A."/>
            <person name="Markowitz V."/>
            <person name="Hugenholtz P."/>
            <person name="Kyrpides N.C."/>
            <person name="Klenk H.P."/>
            <person name="Woyke T."/>
        </authorList>
    </citation>
    <scope>NUCLEOTIDE SEQUENCE [LARGE SCALE GENOMIC DNA]</scope>
    <source>
        <strain evidence="3">ATCC 27775 / DSM 1100 / LMG 10767 / O</strain>
    </source>
</reference>
<sequence>MSNSHYKKLVVSRVGTFIQESKIADKFRHMGLRGEVRESGLGKLIKDLLPATWEIGSGIIIDENDNDSSQMDIVIFYKEALPILFYTASKAAIFPIESCSVVIEVKTTSKATELRKTVRSFNELKLLIPQHEKIVNPTFSLRPIRVYLALDSNLSKKDDFESYKEIDENYDTDPAIEIMCIIGKGLWYFQEFQPDLEEKEFYEHFPRPKIWERDKQKDEKGIWRFIPSDQQYTELVYLLCIITNRSIVPFTHGDLNMIDYLFTFEEIMQFSIKELERKGYFNANSTKR</sequence>
<evidence type="ECO:0000313" key="3">
    <source>
        <dbReference type="Proteomes" id="UP000008461"/>
    </source>
</evidence>
<dbReference type="CDD" id="cd21173">
    <property type="entry name" value="NucC-like"/>
    <property type="match status" value="1"/>
</dbReference>
<dbReference type="Pfam" id="PF20247">
    <property type="entry name" value="DUF6602"/>
    <property type="match status" value="1"/>
</dbReference>
<name>F4L5L7_HALH1</name>
<evidence type="ECO:0000313" key="2">
    <source>
        <dbReference type="EMBL" id="AEE51852.1"/>
    </source>
</evidence>
<dbReference type="STRING" id="760192.Halhy_4004"/>
<dbReference type="HOGENOM" id="CLU_965646_0_0_10"/>
<feature type="domain" description="DUF6602" evidence="1">
    <location>
        <begin position="23"/>
        <end position="125"/>
    </location>
</feature>
<dbReference type="KEGG" id="hhy:Halhy_4004"/>
<accession>F4L5L7</accession>
<reference key="2">
    <citation type="submission" date="2011-04" db="EMBL/GenBank/DDBJ databases">
        <title>Complete sequence of chromosome of Haliscomenobacter hydrossis DSM 1100.</title>
        <authorList>
            <consortium name="US DOE Joint Genome Institute (JGI-PGF)"/>
            <person name="Lucas S."/>
            <person name="Han J."/>
            <person name="Lapidus A."/>
            <person name="Bruce D."/>
            <person name="Goodwin L."/>
            <person name="Pitluck S."/>
            <person name="Peters L."/>
            <person name="Kyrpides N."/>
            <person name="Mavromatis K."/>
            <person name="Ivanova N."/>
            <person name="Ovchinnikova G."/>
            <person name="Pagani I."/>
            <person name="Daligault H."/>
            <person name="Detter J.C."/>
            <person name="Han C."/>
            <person name="Land M."/>
            <person name="Hauser L."/>
            <person name="Markowitz V."/>
            <person name="Cheng J.-F."/>
            <person name="Hugenholtz P."/>
            <person name="Woyke T."/>
            <person name="Wu D."/>
            <person name="Verbarg S."/>
            <person name="Frueling A."/>
            <person name="Brambilla E."/>
            <person name="Klenk H.-P."/>
            <person name="Eisen J.A."/>
        </authorList>
    </citation>
    <scope>NUCLEOTIDE SEQUENCE</scope>
    <source>
        <strain>DSM 1100</strain>
    </source>
</reference>
<dbReference type="InterPro" id="IPR046537">
    <property type="entry name" value="DUF6602"/>
</dbReference>
<evidence type="ECO:0000259" key="1">
    <source>
        <dbReference type="Pfam" id="PF20247"/>
    </source>
</evidence>